<dbReference type="AlphaFoldDB" id="A0AAD5YKN7"/>
<protein>
    <submittedName>
        <fullName evidence="2">Uncharacterized protein</fullName>
    </submittedName>
</protein>
<accession>A0AAD5YKN7</accession>
<name>A0AAD5YKN7_9AGAR</name>
<feature type="region of interest" description="Disordered" evidence="1">
    <location>
        <begin position="92"/>
        <end position="113"/>
    </location>
</feature>
<reference evidence="2" key="1">
    <citation type="submission" date="2022-07" db="EMBL/GenBank/DDBJ databases">
        <title>Genome Sequence of Leucocoprinus birnbaumii.</title>
        <authorList>
            <person name="Buettner E."/>
        </authorList>
    </citation>
    <scope>NUCLEOTIDE SEQUENCE</scope>
    <source>
        <strain evidence="2">VT141</strain>
    </source>
</reference>
<comment type="caution">
    <text evidence="2">The sequence shown here is derived from an EMBL/GenBank/DDBJ whole genome shotgun (WGS) entry which is preliminary data.</text>
</comment>
<evidence type="ECO:0000256" key="1">
    <source>
        <dbReference type="SAM" id="MobiDB-lite"/>
    </source>
</evidence>
<evidence type="ECO:0000313" key="3">
    <source>
        <dbReference type="Proteomes" id="UP001213000"/>
    </source>
</evidence>
<gene>
    <name evidence="2" type="ORF">NP233_g12175</name>
</gene>
<evidence type="ECO:0000313" key="2">
    <source>
        <dbReference type="EMBL" id="KAJ3555574.1"/>
    </source>
</evidence>
<dbReference type="Proteomes" id="UP001213000">
    <property type="component" value="Unassembled WGS sequence"/>
</dbReference>
<organism evidence="2 3">
    <name type="scientific">Leucocoprinus birnbaumii</name>
    <dbReference type="NCBI Taxonomy" id="56174"/>
    <lineage>
        <taxon>Eukaryota</taxon>
        <taxon>Fungi</taxon>
        <taxon>Dikarya</taxon>
        <taxon>Basidiomycota</taxon>
        <taxon>Agaricomycotina</taxon>
        <taxon>Agaricomycetes</taxon>
        <taxon>Agaricomycetidae</taxon>
        <taxon>Agaricales</taxon>
        <taxon>Agaricineae</taxon>
        <taxon>Agaricaceae</taxon>
        <taxon>Leucocoprinus</taxon>
    </lineage>
</organism>
<sequence length="382" mass="41845">MLGTLRIPVHAPPTALGLCSGHQGKSIKLTNSPLPPAPVVPQLRSQQSAPIPRAVETQPTEITYNPLQQASVVGHPSQASIPPQPQSAWNLSGFNDEHRPRPTRKKARTEGLNTRQGFRRKLGEPWLSAQKKVQHTTPSQSHHFPELQLKLGLSRQPCKYVLGSTTFSVMWTSRRVDNHREYLLTQHPRRFNQAAIGGNSSIKNIKPPQTSSGTLEQISGQPSDVITKIRAQCVGLIVHQPREMVDTGGTLTGYLDPGCIERAISDDYEYFAETNSPPPSQLRSTVESRFTNLTGLLISYERARRTVPNISTTTQCGSTSELDSPLTSATVCGVDLTGASAGVSRLSGQQASFPMRLMSTFREEILQQGQQAAHSEHELQSV</sequence>
<dbReference type="EMBL" id="JANIEX010001668">
    <property type="protein sequence ID" value="KAJ3555574.1"/>
    <property type="molecule type" value="Genomic_DNA"/>
</dbReference>
<keyword evidence="3" id="KW-1185">Reference proteome</keyword>
<proteinExistence type="predicted"/>